<organism evidence="1 2">
    <name type="scientific">Delftia lacustris</name>
    <dbReference type="NCBI Taxonomy" id="558537"/>
    <lineage>
        <taxon>Bacteria</taxon>
        <taxon>Pseudomonadati</taxon>
        <taxon>Pseudomonadota</taxon>
        <taxon>Betaproteobacteria</taxon>
        <taxon>Burkholderiales</taxon>
        <taxon>Comamonadaceae</taxon>
        <taxon>Delftia</taxon>
    </lineage>
</organism>
<evidence type="ECO:0000313" key="2">
    <source>
        <dbReference type="Proteomes" id="UP000595064"/>
    </source>
</evidence>
<keyword evidence="2" id="KW-1185">Reference proteome</keyword>
<reference evidence="1 2" key="1">
    <citation type="submission" date="2020-12" db="EMBL/GenBank/DDBJ databases">
        <title>FDA dAtabase for Regulatory Grade micrObial Sequences (FDA-ARGOS): Supporting development and validation of Infectious Disease Dx tests.</title>
        <authorList>
            <person name="Sproer C."/>
            <person name="Gronow S."/>
            <person name="Severitt S."/>
            <person name="Schroder I."/>
            <person name="Tallon L."/>
            <person name="Sadzewicz L."/>
            <person name="Zhao X."/>
            <person name="Boylan J."/>
            <person name="Ott S."/>
            <person name="Bowen H."/>
            <person name="Vavikolanu K."/>
            <person name="Mehta A."/>
            <person name="Aluvathingal J."/>
            <person name="Nadendla S."/>
            <person name="Lowell S."/>
            <person name="Myers T."/>
            <person name="Yan Y."/>
            <person name="Sichtig H."/>
        </authorList>
    </citation>
    <scope>NUCLEOTIDE SEQUENCE [LARGE SCALE GENOMIC DNA]</scope>
    <source>
        <strain evidence="1 2">FDAARGOS_890</strain>
    </source>
</reference>
<dbReference type="AlphaFoldDB" id="A0A7T3DI55"/>
<dbReference type="Pfam" id="PF05069">
    <property type="entry name" value="Phage_tail_S"/>
    <property type="match status" value="1"/>
</dbReference>
<proteinExistence type="predicted"/>
<sequence length="129" mass="14330">MSSYRDDGDRIVGYDKEAKGVRTMLKSGMVRKEAAKHPANMTSLRKRAQMMLVRMASPKHLGARGTQNGAEVGFFGRAERIARVHHFGERDSVRPGGPQYDYPARPLLGIGRMEREAVLAAVLNYLNTA</sequence>
<accession>A0A7T3DI55</accession>
<evidence type="ECO:0000313" key="1">
    <source>
        <dbReference type="EMBL" id="QPS84638.1"/>
    </source>
</evidence>
<dbReference type="KEGG" id="dla:I6G47_16045"/>
<dbReference type="InterPro" id="IPR006522">
    <property type="entry name" value="Phage_virion_morphogenesis"/>
</dbReference>
<dbReference type="Proteomes" id="UP000595064">
    <property type="component" value="Chromosome"/>
</dbReference>
<protein>
    <submittedName>
        <fullName evidence="1">Phage virion morphogenesis protein</fullName>
    </submittedName>
</protein>
<name>A0A7T3DI55_9BURK</name>
<gene>
    <name evidence="1" type="ORF">I6G47_16045</name>
</gene>
<dbReference type="EMBL" id="CP065748">
    <property type="protein sequence ID" value="QPS84638.1"/>
    <property type="molecule type" value="Genomic_DNA"/>
</dbReference>
<dbReference type="NCBIfam" id="TIGR01635">
    <property type="entry name" value="tail_comp_S"/>
    <property type="match status" value="1"/>
</dbReference>